<dbReference type="Proteomes" id="UP000276776">
    <property type="component" value="Unassembled WGS sequence"/>
</dbReference>
<dbReference type="Gene3D" id="3.40.367.20">
    <property type="match status" value="1"/>
</dbReference>
<organism evidence="7 8">
    <name type="scientific">Thelazia callipaeda</name>
    <name type="common">Oriental eyeworm</name>
    <name type="synonym">Parasitic nematode</name>
    <dbReference type="NCBI Taxonomy" id="103827"/>
    <lineage>
        <taxon>Eukaryota</taxon>
        <taxon>Metazoa</taxon>
        <taxon>Ecdysozoa</taxon>
        <taxon>Nematoda</taxon>
        <taxon>Chromadorea</taxon>
        <taxon>Rhabditida</taxon>
        <taxon>Spirurina</taxon>
        <taxon>Spiruromorpha</taxon>
        <taxon>Thelazioidea</taxon>
        <taxon>Thelaziidae</taxon>
        <taxon>Thelazia</taxon>
    </lineage>
</organism>
<evidence type="ECO:0000259" key="6">
    <source>
        <dbReference type="Pfam" id="PF03727"/>
    </source>
</evidence>
<evidence type="ECO:0000256" key="2">
    <source>
        <dbReference type="ARBA" id="ARBA00005028"/>
    </source>
</evidence>
<sequence>MTKLAKEKKLFNGDYEAISKLNCFSTKFVSDIEEQKGYKDYRRTFQILQEIGVNKISDNDCIHVAYICEVISTRAAYLTAAGISCILSRMKKKFVTVGIDGSVYRFHPKFGKVLDRKINDLLPRNLDYQLMLSEDGSGKGAALVAAVASRIKAEHQ</sequence>
<reference evidence="7 8" key="1">
    <citation type="submission" date="2018-11" db="EMBL/GenBank/DDBJ databases">
        <authorList>
            <consortium name="Pathogen Informatics"/>
        </authorList>
    </citation>
    <scope>NUCLEOTIDE SEQUENCE [LARGE SCALE GENOMIC DNA]</scope>
</reference>
<evidence type="ECO:0000313" key="7">
    <source>
        <dbReference type="EMBL" id="VDN08465.1"/>
    </source>
</evidence>
<evidence type="ECO:0000256" key="3">
    <source>
        <dbReference type="ARBA" id="ARBA00023152"/>
    </source>
</evidence>
<dbReference type="STRING" id="103827.A0A3P7KU72"/>
<keyword evidence="5" id="KW-0067">ATP-binding</keyword>
<accession>A0A3P7KU72</accession>
<keyword evidence="8" id="KW-1185">Reference proteome</keyword>
<comment type="similarity">
    <text evidence="5">Belongs to the hexokinase family.</text>
</comment>
<dbReference type="GO" id="GO:0005739">
    <property type="term" value="C:mitochondrion"/>
    <property type="evidence" value="ECO:0007669"/>
    <property type="project" value="TreeGrafter"/>
</dbReference>
<dbReference type="GO" id="GO:0001678">
    <property type="term" value="P:intracellular glucose homeostasis"/>
    <property type="evidence" value="ECO:0007669"/>
    <property type="project" value="InterPro"/>
</dbReference>
<dbReference type="GO" id="GO:0005536">
    <property type="term" value="F:D-glucose binding"/>
    <property type="evidence" value="ECO:0007669"/>
    <property type="project" value="InterPro"/>
</dbReference>
<protein>
    <recommendedName>
        <fullName evidence="5">Phosphotransferase</fullName>
        <ecNumber evidence="5">2.7.1.-</ecNumber>
    </recommendedName>
</protein>
<feature type="domain" description="Hexokinase C-terminal" evidence="6">
    <location>
        <begin position="2"/>
        <end position="147"/>
    </location>
</feature>
<dbReference type="PRINTS" id="PR00475">
    <property type="entry name" value="HEXOKINASE"/>
</dbReference>
<dbReference type="GO" id="GO:0005524">
    <property type="term" value="F:ATP binding"/>
    <property type="evidence" value="ECO:0007669"/>
    <property type="project" value="UniProtKB-UniRule"/>
</dbReference>
<dbReference type="Pfam" id="PF03727">
    <property type="entry name" value="Hexokinase_2"/>
    <property type="match status" value="1"/>
</dbReference>
<gene>
    <name evidence="7" type="ORF">TCLT_LOCUS10749</name>
</gene>
<proteinExistence type="inferred from homology"/>
<dbReference type="GO" id="GO:0006006">
    <property type="term" value="P:glucose metabolic process"/>
    <property type="evidence" value="ECO:0007669"/>
    <property type="project" value="TreeGrafter"/>
</dbReference>
<comment type="catalytic activity">
    <reaction evidence="4">
        <text>a D-hexose + ATP = a D-hexose 6-phosphate + ADP + H(+)</text>
        <dbReference type="Rhea" id="RHEA:22740"/>
        <dbReference type="ChEBI" id="CHEBI:4194"/>
        <dbReference type="ChEBI" id="CHEBI:15378"/>
        <dbReference type="ChEBI" id="CHEBI:30616"/>
        <dbReference type="ChEBI" id="CHEBI:229467"/>
        <dbReference type="ChEBI" id="CHEBI:456216"/>
        <dbReference type="EC" id="2.7.1.1"/>
    </reaction>
    <physiologicalReaction direction="left-to-right" evidence="4">
        <dbReference type="Rhea" id="RHEA:22741"/>
    </physiologicalReaction>
</comment>
<comment type="pathway">
    <text evidence="1">Carbohydrate degradation; glycolysis; D-glyceraldehyde 3-phosphate and glycerone phosphate from D-glucose: step 1/4.</text>
</comment>
<dbReference type="InterPro" id="IPR001312">
    <property type="entry name" value="Hexokinase"/>
</dbReference>
<name>A0A3P7KU72_THECL</name>
<evidence type="ECO:0000256" key="5">
    <source>
        <dbReference type="RuleBase" id="RU362007"/>
    </source>
</evidence>
<dbReference type="PANTHER" id="PTHR19443">
    <property type="entry name" value="HEXOKINASE"/>
    <property type="match status" value="1"/>
</dbReference>
<dbReference type="EC" id="2.7.1.-" evidence="5"/>
<evidence type="ECO:0000256" key="1">
    <source>
        <dbReference type="ARBA" id="ARBA00004888"/>
    </source>
</evidence>
<evidence type="ECO:0000256" key="4">
    <source>
        <dbReference type="ARBA" id="ARBA00044613"/>
    </source>
</evidence>
<dbReference type="EMBL" id="UYYF01005329">
    <property type="protein sequence ID" value="VDN08465.1"/>
    <property type="molecule type" value="Genomic_DNA"/>
</dbReference>
<keyword evidence="5" id="KW-0418">Kinase</keyword>
<evidence type="ECO:0000313" key="8">
    <source>
        <dbReference type="Proteomes" id="UP000276776"/>
    </source>
</evidence>
<dbReference type="OrthoDB" id="419537at2759"/>
<dbReference type="PANTHER" id="PTHR19443:SF16">
    <property type="entry name" value="HEXOKINASE TYPE 1-RELATED"/>
    <property type="match status" value="1"/>
</dbReference>
<dbReference type="GO" id="GO:0005829">
    <property type="term" value="C:cytosol"/>
    <property type="evidence" value="ECO:0007669"/>
    <property type="project" value="TreeGrafter"/>
</dbReference>
<keyword evidence="5" id="KW-0808">Transferase</keyword>
<dbReference type="GO" id="GO:0004340">
    <property type="term" value="F:glucokinase activity"/>
    <property type="evidence" value="ECO:0007669"/>
    <property type="project" value="TreeGrafter"/>
</dbReference>
<comment type="pathway">
    <text evidence="2">Carbohydrate metabolism; hexose metabolism.</text>
</comment>
<dbReference type="GO" id="GO:0006096">
    <property type="term" value="P:glycolytic process"/>
    <property type="evidence" value="ECO:0007669"/>
    <property type="project" value="UniProtKB-KW"/>
</dbReference>
<dbReference type="PROSITE" id="PS51748">
    <property type="entry name" value="HEXOKINASE_2"/>
    <property type="match status" value="1"/>
</dbReference>
<dbReference type="InterPro" id="IPR022673">
    <property type="entry name" value="Hexokinase_C"/>
</dbReference>
<dbReference type="AlphaFoldDB" id="A0A3P7KU72"/>
<dbReference type="GO" id="GO:0008865">
    <property type="term" value="F:fructokinase activity"/>
    <property type="evidence" value="ECO:0007669"/>
    <property type="project" value="TreeGrafter"/>
</dbReference>
<keyword evidence="5" id="KW-0547">Nucleotide-binding</keyword>
<dbReference type="SUPFAM" id="SSF53067">
    <property type="entry name" value="Actin-like ATPase domain"/>
    <property type="match status" value="1"/>
</dbReference>
<keyword evidence="3 5" id="KW-0324">Glycolysis</keyword>
<dbReference type="InterPro" id="IPR043129">
    <property type="entry name" value="ATPase_NBD"/>
</dbReference>